<dbReference type="EMBL" id="JAZHXI010000009">
    <property type="protein sequence ID" value="KAL2068307.1"/>
    <property type="molecule type" value="Genomic_DNA"/>
</dbReference>
<reference evidence="1 2" key="1">
    <citation type="journal article" date="2024" name="Commun. Biol.">
        <title>Comparative genomic analysis of thermophilic fungi reveals convergent evolutionary adaptations and gene losses.</title>
        <authorList>
            <person name="Steindorff A.S."/>
            <person name="Aguilar-Pontes M.V."/>
            <person name="Robinson A.J."/>
            <person name="Andreopoulos B."/>
            <person name="LaButti K."/>
            <person name="Kuo A."/>
            <person name="Mondo S."/>
            <person name="Riley R."/>
            <person name="Otillar R."/>
            <person name="Haridas S."/>
            <person name="Lipzen A."/>
            <person name="Grimwood J."/>
            <person name="Schmutz J."/>
            <person name="Clum A."/>
            <person name="Reid I.D."/>
            <person name="Moisan M.C."/>
            <person name="Butler G."/>
            <person name="Nguyen T.T.M."/>
            <person name="Dewar K."/>
            <person name="Conant G."/>
            <person name="Drula E."/>
            <person name="Henrissat B."/>
            <person name="Hansel C."/>
            <person name="Singer S."/>
            <person name="Hutchinson M.I."/>
            <person name="de Vries R.P."/>
            <person name="Natvig D.O."/>
            <person name="Powell A.J."/>
            <person name="Tsang A."/>
            <person name="Grigoriev I.V."/>
        </authorList>
    </citation>
    <scope>NUCLEOTIDE SEQUENCE [LARGE SCALE GENOMIC DNA]</scope>
    <source>
        <strain evidence="1 2">CBS 494.80</strain>
    </source>
</reference>
<gene>
    <name evidence="1" type="ORF">VTL71DRAFT_16405</name>
</gene>
<organism evidence="1 2">
    <name type="scientific">Oculimacula yallundae</name>
    <dbReference type="NCBI Taxonomy" id="86028"/>
    <lineage>
        <taxon>Eukaryota</taxon>
        <taxon>Fungi</taxon>
        <taxon>Dikarya</taxon>
        <taxon>Ascomycota</taxon>
        <taxon>Pezizomycotina</taxon>
        <taxon>Leotiomycetes</taxon>
        <taxon>Helotiales</taxon>
        <taxon>Ploettnerulaceae</taxon>
        <taxon>Oculimacula</taxon>
    </lineage>
</organism>
<dbReference type="Gene3D" id="3.20.20.210">
    <property type="match status" value="1"/>
</dbReference>
<sequence length="367" mass="41359">MSYANGSPFGPRHVHFLGSVPLASTEDVFKRLCSTFPDQLLRIPDGETGKRNGFVRWQESIFEGSNIRVKSHTPADQEPRTRNTAESSVDLSPRYDDYAIDSYKIFCRLRDQGIIPQGVRFQVALPTPVNVICCIVHPEDQVRAEPLYEAALLSSLRRIQDSIPSHDLAIQWDLAIEFALLEFSQLETQPDWKPLFVTGPWFAPLKEGLVERIVRLAGHVDEGVEMGFHLCYGDAQHQHFIQPKDTSLLVDMANRISSGVKRDINWIHMPVPISRTDEEYYAPLKSLHLGDRTELYLGLVHGGDETGTQKRIAVASRFVDDFGIAAECGMGRTGYKEFEGVMHVLTTVTGRPIPFQLQSHGTFQRLD</sequence>
<proteinExistence type="predicted"/>
<evidence type="ECO:0000313" key="1">
    <source>
        <dbReference type="EMBL" id="KAL2068307.1"/>
    </source>
</evidence>
<comment type="caution">
    <text evidence="1">The sequence shown here is derived from an EMBL/GenBank/DDBJ whole genome shotgun (WGS) entry which is preliminary data.</text>
</comment>
<evidence type="ECO:0008006" key="3">
    <source>
        <dbReference type="Google" id="ProtNLM"/>
    </source>
</evidence>
<evidence type="ECO:0000313" key="2">
    <source>
        <dbReference type="Proteomes" id="UP001595075"/>
    </source>
</evidence>
<accession>A0ABR4CF17</accession>
<name>A0ABR4CF17_9HELO</name>
<keyword evidence="2" id="KW-1185">Reference proteome</keyword>
<dbReference type="InterPro" id="IPR038071">
    <property type="entry name" value="UROD/MetE-like_sf"/>
</dbReference>
<dbReference type="Proteomes" id="UP001595075">
    <property type="component" value="Unassembled WGS sequence"/>
</dbReference>
<protein>
    <recommendedName>
        <fullName evidence="3">RRM domain-containing protein</fullName>
    </recommendedName>
</protein>
<dbReference type="SUPFAM" id="SSF51726">
    <property type="entry name" value="UROD/MetE-like"/>
    <property type="match status" value="1"/>
</dbReference>